<evidence type="ECO:0000256" key="10">
    <source>
        <dbReference type="ARBA" id="ARBA00023467"/>
    </source>
</evidence>
<evidence type="ECO:0000259" key="15">
    <source>
        <dbReference type="PROSITE" id="PS51384"/>
    </source>
</evidence>
<evidence type="ECO:0000313" key="17">
    <source>
        <dbReference type="Proteomes" id="UP000320791"/>
    </source>
</evidence>
<dbReference type="SUPFAM" id="SSF52540">
    <property type="entry name" value="P-loop containing nucleoside triphosphate hydrolases"/>
    <property type="match status" value="1"/>
</dbReference>
<dbReference type="InterPro" id="IPR017927">
    <property type="entry name" value="FAD-bd_FR_type"/>
</dbReference>
<evidence type="ECO:0000256" key="7">
    <source>
        <dbReference type="ARBA" id="ARBA00022840"/>
    </source>
</evidence>
<evidence type="ECO:0000256" key="8">
    <source>
        <dbReference type="ARBA" id="ARBA00022989"/>
    </source>
</evidence>
<comment type="cofactor">
    <cofactor evidence="1">
        <name>FAD</name>
        <dbReference type="ChEBI" id="CHEBI:57692"/>
    </cofactor>
</comment>
<dbReference type="InterPro" id="IPR039261">
    <property type="entry name" value="FNR_nucleotide-bd"/>
</dbReference>
<dbReference type="Pfam" id="PF00005">
    <property type="entry name" value="ABC_tran"/>
    <property type="match status" value="1"/>
</dbReference>
<dbReference type="InterPro" id="IPR003593">
    <property type="entry name" value="AAA+_ATPase"/>
</dbReference>
<dbReference type="Gene3D" id="3.40.50.80">
    <property type="entry name" value="Nucleotide-binding domain of ferredoxin-NADP reductase (FNR) module"/>
    <property type="match status" value="1"/>
</dbReference>
<evidence type="ECO:0000256" key="1">
    <source>
        <dbReference type="ARBA" id="ARBA00001974"/>
    </source>
</evidence>
<reference evidence="16 17" key="1">
    <citation type="submission" date="2019-08" db="EMBL/GenBank/DDBJ databases">
        <authorList>
            <person name="Lei W."/>
        </authorList>
    </citation>
    <scope>NUCLEOTIDE SEQUENCE [LARGE SCALE GENOMIC DNA]</scope>
    <source>
        <strain evidence="16 17">CCUG 58627</strain>
    </source>
</reference>
<dbReference type="CDD" id="cd06193">
    <property type="entry name" value="siderophore_interacting"/>
    <property type="match status" value="1"/>
</dbReference>
<name>A0A5C5UAC6_9CORY</name>
<keyword evidence="6" id="KW-0274">FAD</keyword>
<dbReference type="PROSITE" id="PS50929">
    <property type="entry name" value="ABC_TM1F"/>
    <property type="match status" value="1"/>
</dbReference>
<feature type="domain" description="FAD-binding FR-type" evidence="15">
    <location>
        <begin position="15"/>
        <end position="134"/>
    </location>
</feature>
<feature type="transmembrane region" description="Helical" evidence="12">
    <location>
        <begin position="283"/>
        <end position="305"/>
    </location>
</feature>
<dbReference type="InterPro" id="IPR017938">
    <property type="entry name" value="Riboflavin_synthase-like_b-brl"/>
</dbReference>
<keyword evidence="3" id="KW-0285">Flavoprotein</keyword>
<evidence type="ECO:0000259" key="14">
    <source>
        <dbReference type="PROSITE" id="PS50929"/>
    </source>
</evidence>
<dbReference type="Gene3D" id="3.40.50.300">
    <property type="entry name" value="P-loop containing nucleotide triphosphate hydrolases"/>
    <property type="match status" value="1"/>
</dbReference>
<feature type="transmembrane region" description="Helical" evidence="12">
    <location>
        <begin position="518"/>
        <end position="539"/>
    </location>
</feature>
<dbReference type="InterPro" id="IPR003439">
    <property type="entry name" value="ABC_transporter-like_ATP-bd"/>
</dbReference>
<feature type="transmembrane region" description="Helical" evidence="12">
    <location>
        <begin position="425"/>
        <end position="445"/>
    </location>
</feature>
<keyword evidence="5" id="KW-0547">Nucleotide-binding</keyword>
<comment type="subunit">
    <text evidence="10">Forms a heterodimer with IrtB.</text>
</comment>
<feature type="transmembrane region" description="Helical" evidence="12">
    <location>
        <begin position="393"/>
        <end position="419"/>
    </location>
</feature>
<keyword evidence="8 12" id="KW-1133">Transmembrane helix</keyword>
<dbReference type="PANTHER" id="PTHR43394">
    <property type="entry name" value="ATP-DEPENDENT PERMEASE MDL1, MITOCHONDRIAL"/>
    <property type="match status" value="1"/>
</dbReference>
<dbReference type="Proteomes" id="UP000320791">
    <property type="component" value="Unassembled WGS sequence"/>
</dbReference>
<dbReference type="SUPFAM" id="SSF90123">
    <property type="entry name" value="ABC transporter transmembrane region"/>
    <property type="match status" value="1"/>
</dbReference>
<evidence type="ECO:0000256" key="3">
    <source>
        <dbReference type="ARBA" id="ARBA00022630"/>
    </source>
</evidence>
<dbReference type="PANTHER" id="PTHR43394:SF1">
    <property type="entry name" value="ATP-BINDING CASSETTE SUB-FAMILY B MEMBER 10, MITOCHONDRIAL"/>
    <property type="match status" value="1"/>
</dbReference>
<evidence type="ECO:0000313" key="16">
    <source>
        <dbReference type="EMBL" id="TWT22919.1"/>
    </source>
</evidence>
<dbReference type="GO" id="GO:0005524">
    <property type="term" value="F:ATP binding"/>
    <property type="evidence" value="ECO:0007669"/>
    <property type="project" value="UniProtKB-KW"/>
</dbReference>
<dbReference type="OrthoDB" id="9806127at2"/>
<keyword evidence="9 12" id="KW-0472">Membrane</keyword>
<dbReference type="CDD" id="cd07346">
    <property type="entry name" value="ABC_6TM_exporters"/>
    <property type="match status" value="1"/>
</dbReference>
<dbReference type="SMART" id="SM00382">
    <property type="entry name" value="AAA"/>
    <property type="match status" value="1"/>
</dbReference>
<dbReference type="InterPro" id="IPR017871">
    <property type="entry name" value="ABC_transporter-like_CS"/>
</dbReference>
<dbReference type="EMBL" id="VOHM01000024">
    <property type="protein sequence ID" value="TWT22919.1"/>
    <property type="molecule type" value="Genomic_DNA"/>
</dbReference>
<protein>
    <recommendedName>
        <fullName evidence="11">Mycobactin import ATP-binding/permease protein IrtA</fullName>
    </recommendedName>
</protein>
<gene>
    <name evidence="16" type="ORF">FRX94_10120</name>
</gene>
<dbReference type="GO" id="GO:0016491">
    <property type="term" value="F:oxidoreductase activity"/>
    <property type="evidence" value="ECO:0007669"/>
    <property type="project" value="InterPro"/>
</dbReference>
<evidence type="ECO:0000256" key="6">
    <source>
        <dbReference type="ARBA" id="ARBA00022827"/>
    </source>
</evidence>
<dbReference type="InterPro" id="IPR039421">
    <property type="entry name" value="Type_1_exporter"/>
</dbReference>
<comment type="subcellular location">
    <subcellularLocation>
        <location evidence="2">Cell membrane</location>
        <topology evidence="2">Multi-pass membrane protein</topology>
    </subcellularLocation>
</comment>
<accession>A0A5C5UAC6</accession>
<dbReference type="InterPro" id="IPR036640">
    <property type="entry name" value="ABC1_TM_sf"/>
</dbReference>
<comment type="caution">
    <text evidence="16">The sequence shown here is derived from an EMBL/GenBank/DDBJ whole genome shotgun (WGS) entry which is preliminary data.</text>
</comment>
<feature type="domain" description="ABC transporter" evidence="13">
    <location>
        <begin position="598"/>
        <end position="830"/>
    </location>
</feature>
<dbReference type="Gene3D" id="2.40.30.10">
    <property type="entry name" value="Translation factors"/>
    <property type="match status" value="1"/>
</dbReference>
<dbReference type="Pfam" id="PF08021">
    <property type="entry name" value="FAD_binding_9"/>
    <property type="match status" value="1"/>
</dbReference>
<dbReference type="SUPFAM" id="SSF63380">
    <property type="entry name" value="Riboflavin synthase domain-like"/>
    <property type="match status" value="1"/>
</dbReference>
<evidence type="ECO:0000256" key="11">
    <source>
        <dbReference type="ARBA" id="ARBA00023488"/>
    </source>
</evidence>
<dbReference type="InterPro" id="IPR027417">
    <property type="entry name" value="P-loop_NTPase"/>
</dbReference>
<proteinExistence type="predicted"/>
<evidence type="ECO:0000256" key="9">
    <source>
        <dbReference type="ARBA" id="ARBA00023136"/>
    </source>
</evidence>
<evidence type="ECO:0000256" key="12">
    <source>
        <dbReference type="SAM" id="Phobius"/>
    </source>
</evidence>
<evidence type="ECO:0000256" key="4">
    <source>
        <dbReference type="ARBA" id="ARBA00022692"/>
    </source>
</evidence>
<keyword evidence="17" id="KW-1185">Reference proteome</keyword>
<dbReference type="GO" id="GO:0015421">
    <property type="term" value="F:ABC-type oligopeptide transporter activity"/>
    <property type="evidence" value="ECO:0007669"/>
    <property type="project" value="TreeGrafter"/>
</dbReference>
<dbReference type="AlphaFoldDB" id="A0A5C5UAC6"/>
<dbReference type="GO" id="GO:0005886">
    <property type="term" value="C:plasma membrane"/>
    <property type="evidence" value="ECO:0007669"/>
    <property type="project" value="UniProtKB-SubCell"/>
</dbReference>
<dbReference type="FunFam" id="3.40.50.300:FF:000218">
    <property type="entry name" value="Multidrug ABC transporter ATP-binding protein"/>
    <property type="match status" value="1"/>
</dbReference>
<keyword evidence="4 12" id="KW-0812">Transmembrane</keyword>
<organism evidence="16 17">
    <name type="scientific">Corynebacterium canis</name>
    <dbReference type="NCBI Taxonomy" id="679663"/>
    <lineage>
        <taxon>Bacteria</taxon>
        <taxon>Bacillati</taxon>
        <taxon>Actinomycetota</taxon>
        <taxon>Actinomycetes</taxon>
        <taxon>Mycobacteriales</taxon>
        <taxon>Corynebacteriaceae</taxon>
        <taxon>Corynebacterium</taxon>
    </lineage>
</organism>
<feature type="transmembrane region" description="Helical" evidence="12">
    <location>
        <begin position="325"/>
        <end position="350"/>
    </location>
</feature>
<dbReference type="Pfam" id="PF04954">
    <property type="entry name" value="SIP"/>
    <property type="match status" value="1"/>
</dbReference>
<dbReference type="InterPro" id="IPR013113">
    <property type="entry name" value="SIP_FAD-bd"/>
</dbReference>
<evidence type="ECO:0000256" key="5">
    <source>
        <dbReference type="ARBA" id="ARBA00022741"/>
    </source>
</evidence>
<dbReference type="InterPro" id="IPR007037">
    <property type="entry name" value="SIP_rossman_dom"/>
</dbReference>
<dbReference type="Pfam" id="PF00664">
    <property type="entry name" value="ABC_membrane"/>
    <property type="match status" value="1"/>
</dbReference>
<keyword evidence="7 16" id="KW-0067">ATP-binding</keyword>
<evidence type="ECO:0000256" key="2">
    <source>
        <dbReference type="ARBA" id="ARBA00004651"/>
    </source>
</evidence>
<dbReference type="Gene3D" id="1.20.1560.10">
    <property type="entry name" value="ABC transporter type 1, transmembrane domain"/>
    <property type="match status" value="1"/>
</dbReference>
<evidence type="ECO:0000259" key="13">
    <source>
        <dbReference type="PROSITE" id="PS50893"/>
    </source>
</evidence>
<feature type="domain" description="ABC transmembrane type-1" evidence="14">
    <location>
        <begin position="288"/>
        <end position="568"/>
    </location>
</feature>
<dbReference type="GO" id="GO:0016887">
    <property type="term" value="F:ATP hydrolysis activity"/>
    <property type="evidence" value="ECO:0007669"/>
    <property type="project" value="InterPro"/>
</dbReference>
<dbReference type="PROSITE" id="PS50893">
    <property type="entry name" value="ABC_TRANSPORTER_2"/>
    <property type="match status" value="1"/>
</dbReference>
<dbReference type="PROSITE" id="PS51384">
    <property type="entry name" value="FAD_FR"/>
    <property type="match status" value="1"/>
</dbReference>
<dbReference type="InterPro" id="IPR011527">
    <property type="entry name" value="ABC1_TM_dom"/>
</dbReference>
<dbReference type="PROSITE" id="PS00211">
    <property type="entry name" value="ABC_TRANSPORTER_1"/>
    <property type="match status" value="1"/>
</dbReference>
<sequence length="838" mass="90846">MGKGVEGAVLKTLGAKEHLLTVIGREYRAEHFVRVRMRSDTLLHREGEAPGNWVRAWFPDPDGGSKQYQRGYTLADVDPQQGTFAIDFVVHHPMGPASYWATTCEVGDQITAMRYGEEPFKLLEPAPTGYLFLGDLASYPAIYALACSIPAESQVVVYLEQHDERDAELPLPRGSNIVARWVPELPDGQALVQAIAGQDWTGWYAWVTAESLATRHAKTVLQREFGLNRSTLHSHAYWTRGRAMGKSRVLQEADQAAAADRASAEPETTVSVEGTDVLKPAKLAMICGGIAQALVSVLQVIPFILFAEIARLFISGAERQAFIDIGLLALVILGLSTFGSAVLLFVMHLYDSRFGAALRRRIMAKLGTLPLGWFGQRRAGDVKKLVSDDVNALHYLITHAVLDLVGAIVTPLVALVYLFYVEWRLGLVLLVPILVFVVVMGGISIRDKEKIVVSQRYVALASGQAQTFIDTREQAQVFGPSAVVGLSDTLRMIGDYVENWQRATALAKIQAVMINRPMTVLGILVVAGWLFLSAGWISVAELIPFLILGTSFGGQLVGISTSVGSLMAGLESRDGTALLLGTPGLVGPADRKVPAGHVRFSDVSFGYNAGERVLENLNLTLERGTVTALVGPSGAGKSTVAALLARLWDPVQGSVSIDGKDLRDLSQDELYSKVTILLQDVQLIRASVRENIALTRKDASEEEIIAAATAAHIDHVIRQLPDGYDTIVDTSRLSGGERQRIGIARALLADTPIVILDEATAAADPDSEWAIRQGLDRLLCGRTVLMIAHRLHTVTGADRIVVLAEGKVAEAGRHQELLAADGLYARLWNTATQFSKEA</sequence>